<keyword evidence="4" id="KW-0325">Glycoprotein</keyword>
<organism evidence="10 11">
    <name type="scientific">Globodera pallida</name>
    <name type="common">Potato cyst nematode worm</name>
    <name type="synonym">Heterodera pallida</name>
    <dbReference type="NCBI Taxonomy" id="36090"/>
    <lineage>
        <taxon>Eukaryota</taxon>
        <taxon>Metazoa</taxon>
        <taxon>Ecdysozoa</taxon>
        <taxon>Nematoda</taxon>
        <taxon>Chromadorea</taxon>
        <taxon>Rhabditida</taxon>
        <taxon>Tylenchina</taxon>
        <taxon>Tylenchomorpha</taxon>
        <taxon>Tylenchoidea</taxon>
        <taxon>Heteroderidae</taxon>
        <taxon>Heteroderinae</taxon>
        <taxon>Globodera</taxon>
    </lineage>
</organism>
<feature type="chain" id="PRO_5008147035" evidence="9">
    <location>
        <begin position="30"/>
        <end position="673"/>
    </location>
</feature>
<feature type="binding site" evidence="7">
    <location>
        <begin position="498"/>
        <end position="500"/>
    </location>
    <ligand>
        <name>L-glutamate</name>
        <dbReference type="ChEBI" id="CHEBI:29985"/>
    </ligand>
</feature>
<dbReference type="InterPro" id="IPR000101">
    <property type="entry name" value="GGT_peptidase"/>
</dbReference>
<reference evidence="10" key="2">
    <citation type="submission" date="2014-05" db="EMBL/GenBank/DDBJ databases">
        <title>The genome and life-stage specific transcriptomes of Globodera pallida elucidate key aspects of plant parasitism by a cyst nematode.</title>
        <authorList>
            <person name="Cotton J.A."/>
            <person name="Lilley C.J."/>
            <person name="Jones L.M."/>
            <person name="Kikuchi T."/>
            <person name="Reid A.J."/>
            <person name="Thorpe P."/>
            <person name="Tsai I.J."/>
            <person name="Beasley H."/>
            <person name="Blok V."/>
            <person name="Cock P.J.A."/>
            <person name="Van den Akker S.E."/>
            <person name="Holroyd N."/>
            <person name="Hunt M."/>
            <person name="Mantelin S."/>
            <person name="Naghra H."/>
            <person name="Pain A."/>
            <person name="Palomares-Rius J.E."/>
            <person name="Zarowiecki M."/>
            <person name="Berriman M."/>
            <person name="Jones J.T."/>
            <person name="Urwin P.E."/>
        </authorList>
    </citation>
    <scope>NUCLEOTIDE SEQUENCE [LARGE SCALE GENOMIC DNA]</scope>
    <source>
        <strain evidence="10">Lindley</strain>
    </source>
</reference>
<dbReference type="PANTHER" id="PTHR11686">
    <property type="entry name" value="GAMMA GLUTAMYL TRANSPEPTIDASE"/>
    <property type="match status" value="1"/>
</dbReference>
<sequence length="673" mass="74770">MKTANPNFLSAKALFVLLRYVVLIQFCTCSPHPHNAKRLRENGQLQMGNGFASNGHMEDGFHLMPKQKKIQLQYVQDKDVDKESPDAKTVGTADHHIKQHGPSSVYKWPAPSHSLMERFRQAAVTSDNGICSEIGRDVMMQKQGNAVDAAVATMLCIGVTNAQSSGLGGGMILTFYDAQSRSCKVIDARETAPASATDQAYEARVANRKTPRATGYHEIATPGELAGLWMAYKEFGSGRVPWSELVMPAAKLALYGFPITEHMRTASVGTEAQIFDSPSMKSWINQRTNKLYEFGDLIKRPELAKTLERLAAANDPMQLFYEGEMADEIVEEMERNGAFLSRLDLKNYKPRVYETPLYTDDFHGSLRMCGPPPPSSYAITQAIIATMSMDPMCATSNVSPNPLRNQPIFYHHFIEAQKFAYAQRATLGDQAFVPEAKKLAEYMTSSAFLQKVHKKITDKAMPDEYYTDEPIKAHKNNFGTSHTSILDADGNAVSVTSSINQWFGAVVQSDKLGIVWNDEMEDFSFPGVENWYRYAISPNNFVAPGKRPMSSFSPMVIYDKHTGKVKIVIGGSGGAKIPSSIAKAVLRVLCLNETIKEAIDSPLLHNQFTPNEVVCENGTSKKLMTDLKEQFGQNMKPFDNNNVVVQAIHVAEDGFIYANGDFRRRTYMHPAGF</sequence>
<reference evidence="10" key="1">
    <citation type="submission" date="2013-12" db="EMBL/GenBank/DDBJ databases">
        <authorList>
            <person name="Aslett M."/>
        </authorList>
    </citation>
    <scope>NUCLEOTIDE SEQUENCE [LARGE SCALE GENOMIC DNA]</scope>
    <source>
        <strain evidence="10">Lindley</strain>
    </source>
</reference>
<evidence type="ECO:0000256" key="1">
    <source>
        <dbReference type="ARBA" id="ARBA00022670"/>
    </source>
</evidence>
<keyword evidence="5" id="KW-0012">Acyltransferase</keyword>
<evidence type="ECO:0000256" key="4">
    <source>
        <dbReference type="ARBA" id="ARBA00023180"/>
    </source>
</evidence>
<dbReference type="GO" id="GO:0005886">
    <property type="term" value="C:plasma membrane"/>
    <property type="evidence" value="ECO:0007669"/>
    <property type="project" value="TreeGrafter"/>
</dbReference>
<dbReference type="InterPro" id="IPR029055">
    <property type="entry name" value="Ntn_hydrolases_N"/>
</dbReference>
<reference evidence="11" key="3">
    <citation type="submission" date="2016-06" db="UniProtKB">
        <authorList>
            <consortium name="WormBaseParasite"/>
        </authorList>
    </citation>
    <scope>IDENTIFICATION</scope>
</reference>
<evidence type="ECO:0000313" key="10">
    <source>
        <dbReference type="Proteomes" id="UP000050741"/>
    </source>
</evidence>
<dbReference type="GO" id="GO:0016746">
    <property type="term" value="F:acyltransferase activity"/>
    <property type="evidence" value="ECO:0007669"/>
    <property type="project" value="UniProtKB-KW"/>
</dbReference>
<feature type="binding site" evidence="7">
    <location>
        <position position="522"/>
    </location>
    <ligand>
        <name>L-glutamate</name>
        <dbReference type="ChEBI" id="CHEBI:29985"/>
    </ligand>
</feature>
<dbReference type="FunFam" id="1.10.246.130:FF:000005">
    <property type="entry name" value="Gamma-glutamyltranspeptidase 1, putative"/>
    <property type="match status" value="1"/>
</dbReference>
<dbReference type="SUPFAM" id="SSF56235">
    <property type="entry name" value="N-terminal nucleophile aminohydrolases (Ntn hydrolases)"/>
    <property type="match status" value="1"/>
</dbReference>
<evidence type="ECO:0000256" key="9">
    <source>
        <dbReference type="SAM" id="SignalP"/>
    </source>
</evidence>
<dbReference type="PRINTS" id="PR01210">
    <property type="entry name" value="GGTRANSPTASE"/>
</dbReference>
<dbReference type="GO" id="GO:0006508">
    <property type="term" value="P:proteolysis"/>
    <property type="evidence" value="ECO:0007669"/>
    <property type="project" value="UniProtKB-KW"/>
</dbReference>
<keyword evidence="3" id="KW-0378">Hydrolase</keyword>
<dbReference type="GO" id="GO:0036374">
    <property type="term" value="F:glutathione hydrolase activity"/>
    <property type="evidence" value="ECO:0007669"/>
    <property type="project" value="InterPro"/>
</dbReference>
<feature type="binding site" evidence="7">
    <location>
        <position position="574"/>
    </location>
    <ligand>
        <name>L-glutamate</name>
        <dbReference type="ChEBI" id="CHEBI:29985"/>
    </ligand>
</feature>
<dbReference type="Gene3D" id="1.10.246.130">
    <property type="match status" value="1"/>
</dbReference>
<keyword evidence="9" id="KW-0732">Signal</keyword>
<dbReference type="AlphaFoldDB" id="A0A183C435"/>
<feature type="signal peptide" evidence="9">
    <location>
        <begin position="1"/>
        <end position="29"/>
    </location>
</feature>
<feature type="region of interest" description="Disordered" evidence="8">
    <location>
        <begin position="83"/>
        <end position="104"/>
    </location>
</feature>
<dbReference type="InterPro" id="IPR043137">
    <property type="entry name" value="GGT_ssub_C"/>
</dbReference>
<dbReference type="Pfam" id="PF01019">
    <property type="entry name" value="G_glu_transpept"/>
    <property type="match status" value="1"/>
</dbReference>
<dbReference type="FunFam" id="3.60.20.40:FF:000006">
    <property type="entry name" value="Protein CBG05566"/>
    <property type="match status" value="1"/>
</dbReference>
<feature type="active site" description="Nucleophile" evidence="6">
    <location>
        <position position="480"/>
    </location>
</feature>
<protein>
    <submittedName>
        <fullName evidence="11">Gamma-glutamyltransferase</fullName>
    </submittedName>
</protein>
<dbReference type="Proteomes" id="UP000050741">
    <property type="component" value="Unassembled WGS sequence"/>
</dbReference>
<evidence type="ECO:0000256" key="5">
    <source>
        <dbReference type="ARBA" id="ARBA00023315"/>
    </source>
</evidence>
<keyword evidence="2" id="KW-0808">Transferase</keyword>
<dbReference type="InterPro" id="IPR043138">
    <property type="entry name" value="GGT_lsub"/>
</dbReference>
<evidence type="ECO:0000256" key="7">
    <source>
        <dbReference type="PIRSR" id="PIRSR600101-2"/>
    </source>
</evidence>
<dbReference type="Gene3D" id="3.60.20.40">
    <property type="match status" value="1"/>
</dbReference>
<evidence type="ECO:0000313" key="11">
    <source>
        <dbReference type="WBParaSite" id="GPLIN_000762900"/>
    </source>
</evidence>
<evidence type="ECO:0000256" key="8">
    <source>
        <dbReference type="SAM" id="MobiDB-lite"/>
    </source>
</evidence>
<evidence type="ECO:0000256" key="3">
    <source>
        <dbReference type="ARBA" id="ARBA00022801"/>
    </source>
</evidence>
<evidence type="ECO:0000256" key="6">
    <source>
        <dbReference type="PIRSR" id="PIRSR600101-1"/>
    </source>
</evidence>
<dbReference type="PANTHER" id="PTHR11686:SF9">
    <property type="entry name" value="RE13973P"/>
    <property type="match status" value="1"/>
</dbReference>
<evidence type="ECO:0000256" key="2">
    <source>
        <dbReference type="ARBA" id="ARBA00022679"/>
    </source>
</evidence>
<feature type="binding site" evidence="7">
    <location>
        <position position="189"/>
    </location>
    <ligand>
        <name>L-glutamate</name>
        <dbReference type="ChEBI" id="CHEBI:29985"/>
    </ligand>
</feature>
<feature type="binding site" evidence="7">
    <location>
        <begin position="550"/>
        <end position="551"/>
    </location>
    <ligand>
        <name>L-glutamate</name>
        <dbReference type="ChEBI" id="CHEBI:29985"/>
    </ligand>
</feature>
<accession>A0A183C435</accession>
<keyword evidence="10" id="KW-1185">Reference proteome</keyword>
<proteinExistence type="predicted"/>
<name>A0A183C435_GLOPA</name>
<keyword evidence="1" id="KW-0645">Protease</keyword>
<dbReference type="GO" id="GO:0006751">
    <property type="term" value="P:glutathione catabolic process"/>
    <property type="evidence" value="ECO:0007669"/>
    <property type="project" value="InterPro"/>
</dbReference>
<dbReference type="WBParaSite" id="GPLIN_000762900">
    <property type="protein sequence ID" value="GPLIN_000762900"/>
    <property type="gene ID" value="GPLIN_000762900"/>
</dbReference>